<dbReference type="Gene3D" id="3.10.129.10">
    <property type="entry name" value="Hotdog Thioesterase"/>
    <property type="match status" value="1"/>
</dbReference>
<organism evidence="2 3">
    <name type="scientific">Euzebya pacifica</name>
    <dbReference type="NCBI Taxonomy" id="1608957"/>
    <lineage>
        <taxon>Bacteria</taxon>
        <taxon>Bacillati</taxon>
        <taxon>Actinomycetota</taxon>
        <taxon>Nitriliruptoria</taxon>
        <taxon>Euzebyales</taxon>
    </lineage>
</organism>
<dbReference type="AlphaFoldDB" id="A0A346XWV1"/>
<evidence type="ECO:0000259" key="1">
    <source>
        <dbReference type="Pfam" id="PF13452"/>
    </source>
</evidence>
<dbReference type="SUPFAM" id="SSF54637">
    <property type="entry name" value="Thioesterase/thiol ester dehydrase-isomerase"/>
    <property type="match status" value="1"/>
</dbReference>
<dbReference type="Proteomes" id="UP000264006">
    <property type="component" value="Chromosome"/>
</dbReference>
<dbReference type="KEGG" id="euz:DVS28_a2013"/>
<dbReference type="InterPro" id="IPR029069">
    <property type="entry name" value="HotDog_dom_sf"/>
</dbReference>
<evidence type="ECO:0000313" key="2">
    <source>
        <dbReference type="EMBL" id="AXV06698.1"/>
    </source>
</evidence>
<proteinExistence type="predicted"/>
<keyword evidence="3" id="KW-1185">Reference proteome</keyword>
<dbReference type="InterPro" id="IPR039569">
    <property type="entry name" value="FAS1-like_DH_region"/>
</dbReference>
<reference evidence="2 3" key="1">
    <citation type="submission" date="2018-09" db="EMBL/GenBank/DDBJ databases">
        <title>Complete genome sequence of Euzebya sp. DY32-46 isolated from seawater of Pacific Ocean.</title>
        <authorList>
            <person name="Xu L."/>
            <person name="Wu Y.-H."/>
            <person name="Xu X.-W."/>
        </authorList>
    </citation>
    <scope>NUCLEOTIDE SEQUENCE [LARGE SCALE GENOMIC DNA]</scope>
    <source>
        <strain evidence="2 3">DY32-46</strain>
    </source>
</reference>
<feature type="domain" description="FAS1-like dehydratase" evidence="1">
    <location>
        <begin position="5"/>
        <end position="125"/>
    </location>
</feature>
<sequence length="137" mass="14831">MVREVGYAFPPSTFEVTAARVEEFVLALGVAPEDGWVARDGAPVPQGFLMYVTTYGAHPVHDAMEIDFMKAMYGGAEVELHAPVHVGDVLDVQPVVSDVRTKTGRNGTLTFVELTTDYTASDGTLAVRERSTTIQRG</sequence>
<accession>A0A346XWV1</accession>
<gene>
    <name evidence="2" type="ORF">DVS28_a2013</name>
</gene>
<name>A0A346XWV1_9ACTN</name>
<dbReference type="EMBL" id="CP031165">
    <property type="protein sequence ID" value="AXV06698.1"/>
    <property type="molecule type" value="Genomic_DNA"/>
</dbReference>
<dbReference type="Pfam" id="PF13452">
    <property type="entry name" value="FAS1_DH_region"/>
    <property type="match status" value="1"/>
</dbReference>
<protein>
    <recommendedName>
        <fullName evidence="1">FAS1-like dehydratase domain-containing protein</fullName>
    </recommendedName>
</protein>
<dbReference type="RefSeq" id="WP_216826527.1">
    <property type="nucleotide sequence ID" value="NZ_CP031165.1"/>
</dbReference>
<evidence type="ECO:0000313" key="3">
    <source>
        <dbReference type="Proteomes" id="UP000264006"/>
    </source>
</evidence>